<dbReference type="EMBL" id="GGEC01073627">
    <property type="protein sequence ID" value="MBX54111.1"/>
    <property type="molecule type" value="Transcribed_RNA"/>
</dbReference>
<reference evidence="1" key="1">
    <citation type="submission" date="2018-02" db="EMBL/GenBank/DDBJ databases">
        <title>Rhizophora mucronata_Transcriptome.</title>
        <authorList>
            <person name="Meera S.P."/>
            <person name="Sreeshan A."/>
            <person name="Augustine A."/>
        </authorList>
    </citation>
    <scope>NUCLEOTIDE SEQUENCE</scope>
    <source>
        <tissue evidence="1">Leaf</tissue>
    </source>
</reference>
<accession>A0A2P2PHI1</accession>
<name>A0A2P2PHI1_RHIMU</name>
<dbReference type="AlphaFoldDB" id="A0A2P2PHI1"/>
<evidence type="ECO:0000313" key="1">
    <source>
        <dbReference type="EMBL" id="MBX54111.1"/>
    </source>
</evidence>
<sequence>MNEETKCSWCFDNTYLNLIVSILNPTRPRF</sequence>
<organism evidence="1">
    <name type="scientific">Rhizophora mucronata</name>
    <name type="common">Asiatic mangrove</name>
    <dbReference type="NCBI Taxonomy" id="61149"/>
    <lineage>
        <taxon>Eukaryota</taxon>
        <taxon>Viridiplantae</taxon>
        <taxon>Streptophyta</taxon>
        <taxon>Embryophyta</taxon>
        <taxon>Tracheophyta</taxon>
        <taxon>Spermatophyta</taxon>
        <taxon>Magnoliopsida</taxon>
        <taxon>eudicotyledons</taxon>
        <taxon>Gunneridae</taxon>
        <taxon>Pentapetalae</taxon>
        <taxon>rosids</taxon>
        <taxon>fabids</taxon>
        <taxon>Malpighiales</taxon>
        <taxon>Rhizophoraceae</taxon>
        <taxon>Rhizophora</taxon>
    </lineage>
</organism>
<proteinExistence type="predicted"/>
<protein>
    <submittedName>
        <fullName evidence="1">Uncharacterized protein</fullName>
    </submittedName>
</protein>